<dbReference type="Gene3D" id="3.90.850.10">
    <property type="entry name" value="Fumarylacetoacetase-like, C-terminal domain"/>
    <property type="match status" value="1"/>
</dbReference>
<dbReference type="NCBIfam" id="NF007967">
    <property type="entry name" value="PRK10691.1"/>
    <property type="match status" value="1"/>
</dbReference>
<reference evidence="3" key="1">
    <citation type="submission" date="2022-11" db="EMBL/GenBank/DDBJ databases">
        <title>Parathalassolutuus dongxingensis gen. nov., sp. nov., a novel member of family Oceanospirillaceae isolated from a coastal shrimp pond in Guangxi, China.</title>
        <authorList>
            <person name="Chen H."/>
        </authorList>
    </citation>
    <scope>NUCLEOTIDE SEQUENCE</scope>
    <source>
        <strain evidence="3">G-43</strain>
    </source>
</reference>
<accession>A0A9X3EBX9</accession>
<dbReference type="Pfam" id="PF01557">
    <property type="entry name" value="FAA_hydrolase"/>
    <property type="match status" value="1"/>
</dbReference>
<sequence length="220" mass="23216">MFIPQLNGQPFAHAVGKIVCVGRNYAAHALELNNPIPDQAILFIKPASAAVPMSPAFSIPTDQGSVHHELEIAILIGQPLSRADQQQAAEAIAGVGLGIDLTLRDVQDKLKAKGQPWERAKAFDGAAPLSTFVDAARVSNWQDLDLSLVRNGAIQQQGNSSVMLFPILALIAEISQTFALQPGDVILTGTPAGVGPLLPGDRLEARLADWLVIPATVQGA</sequence>
<evidence type="ECO:0000259" key="2">
    <source>
        <dbReference type="Pfam" id="PF01557"/>
    </source>
</evidence>
<gene>
    <name evidence="3" type="ORF">OUO13_06130</name>
</gene>
<evidence type="ECO:0000256" key="1">
    <source>
        <dbReference type="ARBA" id="ARBA00022723"/>
    </source>
</evidence>
<dbReference type="PANTHER" id="PTHR11820:SF7">
    <property type="entry name" value="ACYLPYRUVASE FAHD1, MITOCHONDRIAL"/>
    <property type="match status" value="1"/>
</dbReference>
<dbReference type="GO" id="GO:0018773">
    <property type="term" value="F:acetylpyruvate hydrolase activity"/>
    <property type="evidence" value="ECO:0007669"/>
    <property type="project" value="TreeGrafter"/>
</dbReference>
<keyword evidence="3" id="KW-0378">Hydrolase</keyword>
<dbReference type="EMBL" id="JAPNOA010000019">
    <property type="protein sequence ID" value="MCY0964757.1"/>
    <property type="molecule type" value="Genomic_DNA"/>
</dbReference>
<dbReference type="SUPFAM" id="SSF56529">
    <property type="entry name" value="FAH"/>
    <property type="match status" value="1"/>
</dbReference>
<keyword evidence="4" id="KW-1185">Reference proteome</keyword>
<name>A0A9X3EBX9_9GAMM</name>
<dbReference type="InterPro" id="IPR011234">
    <property type="entry name" value="Fumarylacetoacetase-like_C"/>
</dbReference>
<feature type="domain" description="Fumarylacetoacetase-like C-terminal" evidence="2">
    <location>
        <begin position="17"/>
        <end position="209"/>
    </location>
</feature>
<dbReference type="PANTHER" id="PTHR11820">
    <property type="entry name" value="ACYLPYRUVASE"/>
    <property type="match status" value="1"/>
</dbReference>
<dbReference type="GO" id="GO:0046872">
    <property type="term" value="F:metal ion binding"/>
    <property type="evidence" value="ECO:0007669"/>
    <property type="project" value="UniProtKB-KW"/>
</dbReference>
<organism evidence="3 4">
    <name type="scientific">Parathalassolituus penaei</name>
    <dbReference type="NCBI Taxonomy" id="2997323"/>
    <lineage>
        <taxon>Bacteria</taxon>
        <taxon>Pseudomonadati</taxon>
        <taxon>Pseudomonadota</taxon>
        <taxon>Gammaproteobacteria</taxon>
        <taxon>Oceanospirillales</taxon>
        <taxon>Oceanospirillaceae</taxon>
        <taxon>Parathalassolituus</taxon>
    </lineage>
</organism>
<dbReference type="InterPro" id="IPR036663">
    <property type="entry name" value="Fumarylacetoacetase_C_sf"/>
</dbReference>
<evidence type="ECO:0000313" key="4">
    <source>
        <dbReference type="Proteomes" id="UP001150830"/>
    </source>
</evidence>
<dbReference type="AlphaFoldDB" id="A0A9X3EBX9"/>
<evidence type="ECO:0000313" key="3">
    <source>
        <dbReference type="EMBL" id="MCY0964757.1"/>
    </source>
</evidence>
<dbReference type="RefSeq" id="WP_283172974.1">
    <property type="nucleotide sequence ID" value="NZ_JAPNOA010000019.1"/>
</dbReference>
<protein>
    <submittedName>
        <fullName evidence="3">Fumarylacetoacetate hydrolase family protein</fullName>
    </submittedName>
</protein>
<proteinExistence type="predicted"/>
<dbReference type="Proteomes" id="UP001150830">
    <property type="component" value="Unassembled WGS sequence"/>
</dbReference>
<keyword evidence="1" id="KW-0479">Metal-binding</keyword>
<comment type="caution">
    <text evidence="3">The sequence shown here is derived from an EMBL/GenBank/DDBJ whole genome shotgun (WGS) entry which is preliminary data.</text>
</comment>